<keyword evidence="2" id="KW-1185">Reference proteome</keyword>
<name>A0AC61MV55_9FIRM</name>
<gene>
    <name evidence="1" type="ORF">JYE49_10855</name>
</gene>
<evidence type="ECO:0000313" key="1">
    <source>
        <dbReference type="EMBL" id="QUC66355.1"/>
    </source>
</evidence>
<accession>A0AC61MV55</accession>
<organism evidence="1 2">
    <name type="scientific">Aristaeella hokkaidonensis</name>
    <dbReference type="NCBI Taxonomy" id="3046382"/>
    <lineage>
        <taxon>Bacteria</taxon>
        <taxon>Bacillati</taxon>
        <taxon>Bacillota</taxon>
        <taxon>Clostridia</taxon>
        <taxon>Eubacteriales</taxon>
        <taxon>Aristaeellaceae</taxon>
        <taxon>Aristaeella</taxon>
    </lineage>
</organism>
<protein>
    <submittedName>
        <fullName evidence="1">Metallophosphoesterase</fullName>
    </submittedName>
</protein>
<sequence>MNASLDVAELDLVVFLGDMIHSRDLRGEAKVRKAIDAAASPVVEREIPFALVFGNHDEECGISKEEQLKIYQSYPGCLAVDGEDLPRCGNYYLVVENPVKLESPVVL</sequence>
<dbReference type="EMBL" id="CP068393">
    <property type="protein sequence ID" value="QUC66355.1"/>
    <property type="molecule type" value="Genomic_DNA"/>
</dbReference>
<evidence type="ECO:0000313" key="2">
    <source>
        <dbReference type="Proteomes" id="UP000682782"/>
    </source>
</evidence>
<reference evidence="1" key="1">
    <citation type="submission" date="2021-01" db="EMBL/GenBank/DDBJ databases">
        <title>Complete genome sequence of Clostridiales bacterium R-7.</title>
        <authorList>
            <person name="Mahoney-Kurpe S.C."/>
            <person name="Palevich N."/>
            <person name="Koike S."/>
            <person name="Moon C.D."/>
            <person name="Attwood G.T."/>
        </authorList>
    </citation>
    <scope>NUCLEOTIDE SEQUENCE</scope>
    <source>
        <strain evidence="1">R-7</strain>
    </source>
</reference>
<proteinExistence type="predicted"/>
<dbReference type="Proteomes" id="UP000682782">
    <property type="component" value="Chromosome"/>
</dbReference>